<sequence length="60" mass="6505">MPLRALTLGIKTMGTAHRFQSTVPLRALTKNATTAFHAPGFQSTVPLRALTNYLVGARTH</sequence>
<dbReference type="STRING" id="537013.CLOSTMETH_02494"/>
<dbReference type="Proteomes" id="UP000003340">
    <property type="component" value="Unassembled WGS sequence"/>
</dbReference>
<keyword evidence="2" id="KW-1185">Reference proteome</keyword>
<reference evidence="1 2" key="1">
    <citation type="submission" date="2009-01" db="EMBL/GenBank/DDBJ databases">
        <authorList>
            <person name="Fulton L."/>
            <person name="Clifton S."/>
            <person name="Fulton B."/>
            <person name="Xu J."/>
            <person name="Minx P."/>
            <person name="Pepin K.H."/>
            <person name="Johnson M."/>
            <person name="Bhonagiri V."/>
            <person name="Nash W.E."/>
            <person name="Mardis E.R."/>
            <person name="Wilson R.K."/>
        </authorList>
    </citation>
    <scope>NUCLEOTIDE SEQUENCE [LARGE SCALE GENOMIC DNA]</scope>
    <source>
        <strain evidence="1 2">DSM 5476</strain>
    </source>
</reference>
<dbReference type="HOGENOM" id="CLU_2933177_0_0_9"/>
<comment type="caution">
    <text evidence="1">The sequence shown here is derived from an EMBL/GenBank/DDBJ whole genome shotgun (WGS) entry which is preliminary data.</text>
</comment>
<dbReference type="EMBL" id="ACEC01000082">
    <property type="protein sequence ID" value="EEG29955.1"/>
    <property type="molecule type" value="Genomic_DNA"/>
</dbReference>
<proteinExistence type="predicted"/>
<gene>
    <name evidence="1" type="ORF">CLOSTMETH_02494</name>
</gene>
<name>C0EF53_9FIRM</name>
<dbReference type="AlphaFoldDB" id="C0EF53"/>
<evidence type="ECO:0000313" key="2">
    <source>
        <dbReference type="Proteomes" id="UP000003340"/>
    </source>
</evidence>
<protein>
    <submittedName>
        <fullName evidence="1">Uncharacterized protein</fullName>
    </submittedName>
</protein>
<accession>C0EF53</accession>
<organism evidence="1 2">
    <name type="scientific">[Clostridium] methylpentosum DSM 5476</name>
    <dbReference type="NCBI Taxonomy" id="537013"/>
    <lineage>
        <taxon>Bacteria</taxon>
        <taxon>Bacillati</taxon>
        <taxon>Bacillota</taxon>
        <taxon>Clostridia</taxon>
        <taxon>Eubacteriales</taxon>
        <taxon>Oscillospiraceae</taxon>
        <taxon>Oscillospiraceae incertae sedis</taxon>
    </lineage>
</organism>
<reference evidence="1 2" key="2">
    <citation type="submission" date="2009-02" db="EMBL/GenBank/DDBJ databases">
        <title>Draft genome sequence of Clostridium methylpentosum (DSM 5476).</title>
        <authorList>
            <person name="Sudarsanam P."/>
            <person name="Ley R."/>
            <person name="Guruge J."/>
            <person name="Turnbaugh P.J."/>
            <person name="Mahowald M."/>
            <person name="Liep D."/>
            <person name="Gordon J."/>
        </authorList>
    </citation>
    <scope>NUCLEOTIDE SEQUENCE [LARGE SCALE GENOMIC DNA]</scope>
    <source>
        <strain evidence="1 2">DSM 5476</strain>
    </source>
</reference>
<evidence type="ECO:0000313" key="1">
    <source>
        <dbReference type="EMBL" id="EEG29955.1"/>
    </source>
</evidence>